<reference evidence="3 4" key="2">
    <citation type="submission" date="2024-05" db="EMBL/GenBank/DDBJ databases">
        <authorList>
            <person name="Chen Y."/>
            <person name="Shah S."/>
            <person name="Dougan E. K."/>
            <person name="Thang M."/>
            <person name="Chan C."/>
        </authorList>
    </citation>
    <scope>NUCLEOTIDE SEQUENCE [LARGE SCALE GENOMIC DNA]</scope>
</reference>
<reference evidence="2" key="1">
    <citation type="submission" date="2022-10" db="EMBL/GenBank/DDBJ databases">
        <authorList>
            <person name="Chen Y."/>
            <person name="Dougan E. K."/>
            <person name="Chan C."/>
            <person name="Rhodes N."/>
            <person name="Thang M."/>
        </authorList>
    </citation>
    <scope>NUCLEOTIDE SEQUENCE</scope>
</reference>
<gene>
    <name evidence="2" type="ORF">C1SCF055_LOCUS7759</name>
</gene>
<evidence type="ECO:0000313" key="2">
    <source>
        <dbReference type="EMBL" id="CAI3979833.1"/>
    </source>
</evidence>
<organism evidence="2">
    <name type="scientific">Cladocopium goreaui</name>
    <dbReference type="NCBI Taxonomy" id="2562237"/>
    <lineage>
        <taxon>Eukaryota</taxon>
        <taxon>Sar</taxon>
        <taxon>Alveolata</taxon>
        <taxon>Dinophyceae</taxon>
        <taxon>Suessiales</taxon>
        <taxon>Symbiodiniaceae</taxon>
        <taxon>Cladocopium</taxon>
    </lineage>
</organism>
<accession>A0A9P1FKU8</accession>
<sequence>MTILMSGLWLRCLILAATATRTLSVPISATEQSIAHRKQEAISVNADGSLTDFSGSESLRAEREALAQAAAGWD</sequence>
<dbReference type="EMBL" id="CAMXCT030000515">
    <property type="protein sequence ID" value="CAL4767145.1"/>
    <property type="molecule type" value="Genomic_DNA"/>
</dbReference>
<keyword evidence="4" id="KW-1185">Reference proteome</keyword>
<dbReference type="AlphaFoldDB" id="A0A9P1FKU8"/>
<feature type="chain" id="PRO_5043272007" description="Secreted protein" evidence="1">
    <location>
        <begin position="25"/>
        <end position="74"/>
    </location>
</feature>
<evidence type="ECO:0000313" key="4">
    <source>
        <dbReference type="Proteomes" id="UP001152797"/>
    </source>
</evidence>
<evidence type="ECO:0000256" key="1">
    <source>
        <dbReference type="SAM" id="SignalP"/>
    </source>
</evidence>
<evidence type="ECO:0000313" key="3">
    <source>
        <dbReference type="EMBL" id="CAL4767145.1"/>
    </source>
</evidence>
<comment type="caution">
    <text evidence="2">The sequence shown here is derived from an EMBL/GenBank/DDBJ whole genome shotgun (WGS) entry which is preliminary data.</text>
</comment>
<evidence type="ECO:0008006" key="5">
    <source>
        <dbReference type="Google" id="ProtNLM"/>
    </source>
</evidence>
<feature type="signal peptide" evidence="1">
    <location>
        <begin position="1"/>
        <end position="24"/>
    </location>
</feature>
<dbReference type="EMBL" id="CAMXCT020000515">
    <property type="protein sequence ID" value="CAL1133208.1"/>
    <property type="molecule type" value="Genomic_DNA"/>
</dbReference>
<protein>
    <recommendedName>
        <fullName evidence="5">Secreted protein</fullName>
    </recommendedName>
</protein>
<proteinExistence type="predicted"/>
<name>A0A9P1FKU8_9DINO</name>
<keyword evidence="1" id="KW-0732">Signal</keyword>
<dbReference type="EMBL" id="CAMXCT010000515">
    <property type="protein sequence ID" value="CAI3979833.1"/>
    <property type="molecule type" value="Genomic_DNA"/>
</dbReference>
<dbReference type="Proteomes" id="UP001152797">
    <property type="component" value="Unassembled WGS sequence"/>
</dbReference>